<feature type="region of interest" description="Disordered" evidence="1">
    <location>
        <begin position="91"/>
        <end position="130"/>
    </location>
</feature>
<feature type="compositionally biased region" description="Basic residues" evidence="1">
    <location>
        <begin position="111"/>
        <end position="123"/>
    </location>
</feature>
<feature type="compositionally biased region" description="Basic residues" evidence="1">
    <location>
        <begin position="91"/>
        <end position="101"/>
    </location>
</feature>
<name>A0A5N6GU29_ASPFL</name>
<evidence type="ECO:0000313" key="2">
    <source>
        <dbReference type="EMBL" id="KAB8245871.1"/>
    </source>
</evidence>
<evidence type="ECO:0000256" key="1">
    <source>
        <dbReference type="SAM" id="MobiDB-lite"/>
    </source>
</evidence>
<dbReference type="Proteomes" id="UP000325434">
    <property type="component" value="Unassembled WGS sequence"/>
</dbReference>
<dbReference type="AlphaFoldDB" id="A0A5N6GU29"/>
<protein>
    <submittedName>
        <fullName evidence="2">Uncharacterized protein</fullName>
    </submittedName>
</protein>
<reference evidence="2" key="1">
    <citation type="submission" date="2019-04" db="EMBL/GenBank/DDBJ databases">
        <title>Friends and foes A comparative genomics study of 23 Aspergillus species from section Flavi.</title>
        <authorList>
            <consortium name="DOE Joint Genome Institute"/>
            <person name="Kjaerbolling I."/>
            <person name="Vesth T."/>
            <person name="Frisvad J.C."/>
            <person name="Nybo J.L."/>
            <person name="Theobald S."/>
            <person name="Kildgaard S."/>
            <person name="Isbrandt T."/>
            <person name="Kuo A."/>
            <person name="Sato A."/>
            <person name="Lyhne E.K."/>
            <person name="Kogle M.E."/>
            <person name="Wiebenga A."/>
            <person name="Kun R.S."/>
            <person name="Lubbers R.J."/>
            <person name="Makela M.R."/>
            <person name="Barry K."/>
            <person name="Chovatia M."/>
            <person name="Clum A."/>
            <person name="Daum C."/>
            <person name="Haridas S."/>
            <person name="He G."/>
            <person name="LaButti K."/>
            <person name="Lipzen A."/>
            <person name="Mondo S."/>
            <person name="Riley R."/>
            <person name="Salamov A."/>
            <person name="Simmons B.A."/>
            <person name="Magnuson J.K."/>
            <person name="Henrissat B."/>
            <person name="Mortensen U.H."/>
            <person name="Larsen T.O."/>
            <person name="Devries R.P."/>
            <person name="Grigoriev I.V."/>
            <person name="Machida M."/>
            <person name="Baker S.E."/>
            <person name="Andersen M.R."/>
        </authorList>
    </citation>
    <scope>NUCLEOTIDE SEQUENCE [LARGE SCALE GENOMIC DNA]</scope>
    <source>
        <strain evidence="2">CBS 121.62</strain>
    </source>
</reference>
<accession>A0A5N6GU29</accession>
<organism evidence="2">
    <name type="scientific">Aspergillus flavus</name>
    <dbReference type="NCBI Taxonomy" id="5059"/>
    <lineage>
        <taxon>Eukaryota</taxon>
        <taxon>Fungi</taxon>
        <taxon>Dikarya</taxon>
        <taxon>Ascomycota</taxon>
        <taxon>Pezizomycotina</taxon>
        <taxon>Eurotiomycetes</taxon>
        <taxon>Eurotiomycetidae</taxon>
        <taxon>Eurotiales</taxon>
        <taxon>Aspergillaceae</taxon>
        <taxon>Aspergillus</taxon>
        <taxon>Aspergillus subgen. Circumdati</taxon>
    </lineage>
</organism>
<dbReference type="EMBL" id="ML734606">
    <property type="protein sequence ID" value="KAB8245871.1"/>
    <property type="molecule type" value="Genomic_DNA"/>
</dbReference>
<proteinExistence type="predicted"/>
<gene>
    <name evidence="2" type="ORF">BDV35DRAFT_239188</name>
</gene>
<sequence>MVVPPHFIGSSDVHPLSHLLRFGVSSTFSQALEPFGYSPLSGSCSSVLSFLFCFLVLSFPLTQDGIVFYTLWWAGMGHDVMGLVMKRSCHHQKIQGKKNKNKRETSINKWEKKKNRNRHKPKTPRPSIPRCTVLFGDRHRTRHALPNLAIDTRTSSFLRLPKPINPFLLHRHAVK</sequence>